<protein>
    <submittedName>
        <fullName evidence="2">Thiol-disulfide isomerase</fullName>
    </submittedName>
</protein>
<name>A0A2M8KXP6_9BACT</name>
<dbReference type="PROSITE" id="PS51352">
    <property type="entry name" value="THIOREDOXIN_2"/>
    <property type="match status" value="1"/>
</dbReference>
<dbReference type="PANTHER" id="PTHR42852:SF13">
    <property type="entry name" value="PROTEIN DIPZ"/>
    <property type="match status" value="1"/>
</dbReference>
<dbReference type="Pfam" id="PF00578">
    <property type="entry name" value="AhpC-TSA"/>
    <property type="match status" value="1"/>
</dbReference>
<dbReference type="SUPFAM" id="SSF52833">
    <property type="entry name" value="Thioredoxin-like"/>
    <property type="match status" value="1"/>
</dbReference>
<dbReference type="GO" id="GO:0016209">
    <property type="term" value="F:antioxidant activity"/>
    <property type="evidence" value="ECO:0007669"/>
    <property type="project" value="InterPro"/>
</dbReference>
<dbReference type="Proteomes" id="UP000229098">
    <property type="component" value="Unassembled WGS sequence"/>
</dbReference>
<dbReference type="Gene3D" id="3.40.30.10">
    <property type="entry name" value="Glutaredoxin"/>
    <property type="match status" value="1"/>
</dbReference>
<gene>
    <name evidence="2" type="ORF">COU90_01810</name>
</gene>
<feature type="domain" description="Thioredoxin" evidence="1">
    <location>
        <begin position="40"/>
        <end position="190"/>
    </location>
</feature>
<dbReference type="InterPro" id="IPR041017">
    <property type="entry name" value="Thioredoxin_10"/>
</dbReference>
<dbReference type="InterPro" id="IPR036249">
    <property type="entry name" value="Thioredoxin-like_sf"/>
</dbReference>
<comment type="caution">
    <text evidence="2">The sequence shown here is derived from an EMBL/GenBank/DDBJ whole genome shotgun (WGS) entry which is preliminary data.</text>
</comment>
<keyword evidence="2" id="KW-0413">Isomerase</keyword>
<dbReference type="InterPro" id="IPR000866">
    <property type="entry name" value="AhpC/TSA"/>
</dbReference>
<organism evidence="2 3">
    <name type="scientific">Candidatus Ryanbacteria bacterium CG10_big_fil_rev_8_21_14_0_10_43_42</name>
    <dbReference type="NCBI Taxonomy" id="1974864"/>
    <lineage>
        <taxon>Bacteria</taxon>
        <taxon>Candidatus Ryaniibacteriota</taxon>
    </lineage>
</organism>
<evidence type="ECO:0000313" key="3">
    <source>
        <dbReference type="Proteomes" id="UP000229098"/>
    </source>
</evidence>
<sequence length="364" mass="41071">MGVIIFLESGKVDMVKIQDGLGDLNISLFGTDDDSSQDRIQKKQEQYEFAKEISTPDGFINTDGSTIEELIGEKIILVDFWTYSCINCQRTIPYLNSWHEKYADEGLVILGIHTPEFEFEKEYANVKRAVEQFGIMYPVILDNDFSTWQSYKNRYWPRKYLIDIDGFIVYDHIGEGGYNETEEKIVELLNERRGVLGEQGNVSINTASPVGVESITDVRTPETYLGAKRVEYLANLPSEKCISMSCTYEVRGEIEQNTFQLQGVWQLRPEESTLISGEGSLFLHFFAGKVNVVAGSETPVEAELYLDGKRVEDEFAGAHVKNGSVIFQNHDLYNLIDLKGDAGAHILEIRVKKSGLSAFAFTFG</sequence>
<dbReference type="EMBL" id="PFEF01000005">
    <property type="protein sequence ID" value="PJE64667.1"/>
    <property type="molecule type" value="Genomic_DNA"/>
</dbReference>
<dbReference type="InterPro" id="IPR050553">
    <property type="entry name" value="Thioredoxin_ResA/DsbE_sf"/>
</dbReference>
<proteinExistence type="predicted"/>
<reference evidence="3" key="1">
    <citation type="submission" date="2017-09" db="EMBL/GenBank/DDBJ databases">
        <title>Depth-based differentiation of microbial function through sediment-hosted aquifers and enrichment of novel symbionts in the deep terrestrial subsurface.</title>
        <authorList>
            <person name="Probst A.J."/>
            <person name="Ladd B."/>
            <person name="Jarett J.K."/>
            <person name="Geller-Mcgrath D.E."/>
            <person name="Sieber C.M.K."/>
            <person name="Emerson J.B."/>
            <person name="Anantharaman K."/>
            <person name="Thomas B.C."/>
            <person name="Malmstrom R."/>
            <person name="Stieglmeier M."/>
            <person name="Klingl A."/>
            <person name="Woyke T."/>
            <person name="Ryan C.M."/>
            <person name="Banfield J.F."/>
        </authorList>
    </citation>
    <scope>NUCLEOTIDE SEQUENCE [LARGE SCALE GENOMIC DNA]</scope>
</reference>
<dbReference type="Gene3D" id="2.60.120.260">
    <property type="entry name" value="Galactose-binding domain-like"/>
    <property type="match status" value="1"/>
</dbReference>
<evidence type="ECO:0000313" key="2">
    <source>
        <dbReference type="EMBL" id="PJE64667.1"/>
    </source>
</evidence>
<dbReference type="InterPro" id="IPR013766">
    <property type="entry name" value="Thioredoxin_domain"/>
</dbReference>
<evidence type="ECO:0000259" key="1">
    <source>
        <dbReference type="PROSITE" id="PS51352"/>
    </source>
</evidence>
<dbReference type="GO" id="GO:0016491">
    <property type="term" value="F:oxidoreductase activity"/>
    <property type="evidence" value="ECO:0007669"/>
    <property type="project" value="InterPro"/>
</dbReference>
<dbReference type="GO" id="GO:0016853">
    <property type="term" value="F:isomerase activity"/>
    <property type="evidence" value="ECO:0007669"/>
    <property type="project" value="UniProtKB-KW"/>
</dbReference>
<accession>A0A2M8KXP6</accession>
<dbReference type="AlphaFoldDB" id="A0A2M8KXP6"/>
<dbReference type="Pfam" id="PF17991">
    <property type="entry name" value="Thioredoxin_10"/>
    <property type="match status" value="1"/>
</dbReference>
<dbReference type="PANTHER" id="PTHR42852">
    <property type="entry name" value="THIOL:DISULFIDE INTERCHANGE PROTEIN DSBE"/>
    <property type="match status" value="1"/>
</dbReference>